<evidence type="ECO:0000313" key="2">
    <source>
        <dbReference type="EMBL" id="VVM81448.1"/>
    </source>
</evidence>
<keyword evidence="2" id="KW-0808">Transferase</keyword>
<dbReference type="GO" id="GO:0016779">
    <property type="term" value="F:nucleotidyltransferase activity"/>
    <property type="evidence" value="ECO:0007669"/>
    <property type="project" value="UniProtKB-KW"/>
</dbReference>
<dbReference type="AlphaFoldDB" id="A0A5E6T0I8"/>
<dbReference type="EMBL" id="CABVGX010000015">
    <property type="protein sequence ID" value="VVM81448.1"/>
    <property type="molecule type" value="Genomic_DNA"/>
</dbReference>
<dbReference type="Pfam" id="PF13362">
    <property type="entry name" value="Toprim_3"/>
    <property type="match status" value="1"/>
</dbReference>
<sequence length="292" mass="32214">MTDSTILFSDALQSVFGQLDFLPVPDGTIHRFHVPYDKPGTFNGWYVLYLDGIASGAFGSWKTNGSSAWSSRTPVNYREAEHVRQRIEQARHQREAEQRQRQLNAATLAQRWWRDGQRADPDHAYLIAKGVRSHSLRQRNDELLVPLYSDGVLVNLQRIASDGSKRFLAGGRVKGAYSPMGHITLGNPLCICEGWATGATLHESGHTVACAMNAGNLKPVALALRAEYHTTEIIITGDDDRQTEGNPGRTAANAAAIAVGGLVAFPDWPNSAPDTLTDFNDLYRWEADRANE</sequence>
<dbReference type="RefSeq" id="WP_150580544.1">
    <property type="nucleotide sequence ID" value="NZ_CABVGX010000015.1"/>
</dbReference>
<dbReference type="CDD" id="cd01029">
    <property type="entry name" value="TOPRIM_primases"/>
    <property type="match status" value="1"/>
</dbReference>
<proteinExistence type="predicted"/>
<keyword evidence="2" id="KW-0548">Nucleotidyltransferase</keyword>
<feature type="domain" description="Toprim" evidence="1">
    <location>
        <begin position="189"/>
        <end position="284"/>
    </location>
</feature>
<gene>
    <name evidence="2" type="primary">traC_2</name>
    <name evidence="2" type="ORF">PS645_02291</name>
</gene>
<dbReference type="OrthoDB" id="9763644at2"/>
<organism evidence="2 3">
    <name type="scientific">Pseudomonas fluorescens</name>
    <dbReference type="NCBI Taxonomy" id="294"/>
    <lineage>
        <taxon>Bacteria</taxon>
        <taxon>Pseudomonadati</taxon>
        <taxon>Pseudomonadota</taxon>
        <taxon>Gammaproteobacteria</taxon>
        <taxon>Pseudomonadales</taxon>
        <taxon>Pseudomonadaceae</taxon>
        <taxon>Pseudomonas</taxon>
    </lineage>
</organism>
<reference evidence="2 3" key="1">
    <citation type="submission" date="2019-09" db="EMBL/GenBank/DDBJ databases">
        <authorList>
            <person name="Chandra G."/>
            <person name="Truman W A."/>
        </authorList>
    </citation>
    <scope>NUCLEOTIDE SEQUENCE [LARGE SCALE GENOMIC DNA]</scope>
    <source>
        <strain evidence="2">PS645</strain>
    </source>
</reference>
<protein>
    <submittedName>
        <fullName evidence="2">DNA primase TraC</fullName>
        <ecNumber evidence="2">2.7.7.-</ecNumber>
    </submittedName>
</protein>
<dbReference type="InterPro" id="IPR006171">
    <property type="entry name" value="TOPRIM_dom"/>
</dbReference>
<dbReference type="InterPro" id="IPR034154">
    <property type="entry name" value="TOPRIM_DnaG/twinkle"/>
</dbReference>
<evidence type="ECO:0000259" key="1">
    <source>
        <dbReference type="Pfam" id="PF13362"/>
    </source>
</evidence>
<name>A0A5E6T0I8_PSEFL</name>
<accession>A0A5E6T0I8</accession>
<evidence type="ECO:0000313" key="3">
    <source>
        <dbReference type="Proteomes" id="UP000325607"/>
    </source>
</evidence>
<dbReference type="Proteomes" id="UP000325607">
    <property type="component" value="Unassembled WGS sequence"/>
</dbReference>
<dbReference type="EC" id="2.7.7.-" evidence="2"/>